<dbReference type="PANTHER" id="PTHR43415">
    <property type="entry name" value="SPERMIDINE N(1)-ACETYLTRANSFERASE"/>
    <property type="match status" value="1"/>
</dbReference>
<organism evidence="2 3">
    <name type="scientific">Parablautia intestinalis</name>
    <dbReference type="NCBI Taxonomy" id="2320100"/>
    <lineage>
        <taxon>Bacteria</taxon>
        <taxon>Bacillati</taxon>
        <taxon>Bacillota</taxon>
        <taxon>Clostridia</taxon>
        <taxon>Lachnospirales</taxon>
        <taxon>Lachnospiraceae</taxon>
        <taxon>Parablautia</taxon>
    </lineage>
</organism>
<evidence type="ECO:0000313" key="2">
    <source>
        <dbReference type="EMBL" id="RKI92446.1"/>
    </source>
</evidence>
<dbReference type="SUPFAM" id="SSF55729">
    <property type="entry name" value="Acyl-CoA N-acyltransferases (Nat)"/>
    <property type="match status" value="1"/>
</dbReference>
<dbReference type="Gene3D" id="3.40.630.30">
    <property type="match status" value="1"/>
</dbReference>
<dbReference type="OrthoDB" id="948250at2"/>
<dbReference type="PROSITE" id="PS51186">
    <property type="entry name" value="GNAT"/>
    <property type="match status" value="1"/>
</dbReference>
<evidence type="ECO:0000259" key="1">
    <source>
        <dbReference type="PROSITE" id="PS51186"/>
    </source>
</evidence>
<gene>
    <name evidence="2" type="ORF">D7V94_07190</name>
</gene>
<dbReference type="EMBL" id="RAYQ01000005">
    <property type="protein sequence ID" value="RKI92446.1"/>
    <property type="molecule type" value="Genomic_DNA"/>
</dbReference>
<keyword evidence="3" id="KW-1185">Reference proteome</keyword>
<evidence type="ECO:0000313" key="3">
    <source>
        <dbReference type="Proteomes" id="UP000280696"/>
    </source>
</evidence>
<dbReference type="RefSeq" id="WP_120468234.1">
    <property type="nucleotide sequence ID" value="NZ_RAYQ01000005.1"/>
</dbReference>
<comment type="caution">
    <text evidence="2">The sequence shown here is derived from an EMBL/GenBank/DDBJ whole genome shotgun (WGS) entry which is preliminary data.</text>
</comment>
<sequence>MIFGEKKIALKDNRICVLRSVEAKDAAGMLEYLRIVSSETPFLLRNQDEVTYTIESEKQLLENKRNSPREIMMVAEVDGVIAGNCGIATHGELRRVYHRCGFAIAIKELYWDLGIGSAMMEYAFSLAKEMGYEQAELEVVDGNNRARRLYERFGFKETGKNFRALKYDDGSYKDEYKMVKIL</sequence>
<dbReference type="Pfam" id="PF00583">
    <property type="entry name" value="Acetyltransf_1"/>
    <property type="match status" value="1"/>
</dbReference>
<dbReference type="GO" id="GO:0016747">
    <property type="term" value="F:acyltransferase activity, transferring groups other than amino-acyl groups"/>
    <property type="evidence" value="ECO:0007669"/>
    <property type="project" value="InterPro"/>
</dbReference>
<dbReference type="PANTHER" id="PTHR43415:SF3">
    <property type="entry name" value="GNAT-FAMILY ACETYLTRANSFERASE"/>
    <property type="match status" value="1"/>
</dbReference>
<name>A0A3A9AZ22_9FIRM</name>
<feature type="domain" description="N-acetyltransferase" evidence="1">
    <location>
        <begin position="16"/>
        <end position="182"/>
    </location>
</feature>
<protein>
    <submittedName>
        <fullName evidence="2">GNAT family N-acetyltransferase</fullName>
    </submittedName>
</protein>
<dbReference type="InterPro" id="IPR016181">
    <property type="entry name" value="Acyl_CoA_acyltransferase"/>
</dbReference>
<proteinExistence type="predicted"/>
<reference evidence="2 3" key="1">
    <citation type="submission" date="2018-09" db="EMBL/GenBank/DDBJ databases">
        <title>Murine metabolic-syndrome-specific gut microbial biobank.</title>
        <authorList>
            <person name="Liu C."/>
        </authorList>
    </citation>
    <scope>NUCLEOTIDE SEQUENCE [LARGE SCALE GENOMIC DNA]</scope>
    <source>
        <strain evidence="2 3">0.1xD8-82</strain>
    </source>
</reference>
<dbReference type="Proteomes" id="UP000280696">
    <property type="component" value="Unassembled WGS sequence"/>
</dbReference>
<accession>A0A3A9AZ22</accession>
<dbReference type="AlphaFoldDB" id="A0A3A9AZ22"/>
<dbReference type="InterPro" id="IPR000182">
    <property type="entry name" value="GNAT_dom"/>
</dbReference>
<keyword evidence="2" id="KW-0808">Transferase</keyword>
<dbReference type="CDD" id="cd04301">
    <property type="entry name" value="NAT_SF"/>
    <property type="match status" value="1"/>
</dbReference>